<protein>
    <submittedName>
        <fullName evidence="2">Uncharacterized protein</fullName>
    </submittedName>
</protein>
<dbReference type="AlphaFoldDB" id="J4GS67"/>
<dbReference type="InParanoid" id="J4GS67"/>
<dbReference type="HOGENOM" id="CLU_513912_0_0_1"/>
<dbReference type="Proteomes" id="UP000006352">
    <property type="component" value="Unassembled WGS sequence"/>
</dbReference>
<gene>
    <name evidence="2" type="ORF">FIBRA_06098</name>
</gene>
<dbReference type="GeneID" id="24098856"/>
<proteinExistence type="predicted"/>
<evidence type="ECO:0000313" key="3">
    <source>
        <dbReference type="Proteomes" id="UP000006352"/>
    </source>
</evidence>
<name>J4GS67_9APHY</name>
<reference evidence="2 3" key="1">
    <citation type="journal article" date="2012" name="Appl. Environ. Microbiol.">
        <title>Short-read sequencing for genomic analysis of the brown rot fungus Fibroporia radiculosa.</title>
        <authorList>
            <person name="Tang J.D."/>
            <person name="Perkins A.D."/>
            <person name="Sonstegard T.S."/>
            <person name="Schroeder S.G."/>
            <person name="Burgess S.C."/>
            <person name="Diehl S.V."/>
        </authorList>
    </citation>
    <scope>NUCLEOTIDE SEQUENCE [LARGE SCALE GENOMIC DNA]</scope>
    <source>
        <strain evidence="2 3">TFFH 294</strain>
    </source>
</reference>
<dbReference type="EMBL" id="HE797135">
    <property type="protein sequence ID" value="CCM03945.1"/>
    <property type="molecule type" value="Genomic_DNA"/>
</dbReference>
<feature type="region of interest" description="Disordered" evidence="1">
    <location>
        <begin position="240"/>
        <end position="283"/>
    </location>
</feature>
<organism evidence="2 3">
    <name type="scientific">Fibroporia radiculosa</name>
    <dbReference type="NCBI Taxonomy" id="599839"/>
    <lineage>
        <taxon>Eukaryota</taxon>
        <taxon>Fungi</taxon>
        <taxon>Dikarya</taxon>
        <taxon>Basidiomycota</taxon>
        <taxon>Agaricomycotina</taxon>
        <taxon>Agaricomycetes</taxon>
        <taxon>Polyporales</taxon>
        <taxon>Fibroporiaceae</taxon>
        <taxon>Fibroporia</taxon>
    </lineage>
</organism>
<keyword evidence="3" id="KW-1185">Reference proteome</keyword>
<feature type="region of interest" description="Disordered" evidence="1">
    <location>
        <begin position="1"/>
        <end position="86"/>
    </location>
</feature>
<dbReference type="OrthoDB" id="2754525at2759"/>
<evidence type="ECO:0000256" key="1">
    <source>
        <dbReference type="SAM" id="MobiDB-lite"/>
    </source>
</evidence>
<sequence length="530" mass="59150">MASTPGAECQRKHRFDRILSPYTRRPQPSPFTKRYTAFPSPTLGNEMDTPCTSYNNLNKKGGSIENQRLSRSRSSHRSQGITSADNGLYGQVEVGEASERRSSGLGLIMGPVRYPLIPATTTYSERLRRLAPPPLKLMSLLADPLSSSTPRLLASPEPSIISPNLHQVACPLPTGHLLRPTVATPLSPSDDPDSTSLSSFELLHWRRRLGRATEPPLPPLSSCLPGLKFSPVRPALSLLQERGSSRDSVSPRSEYTRFEEPPAYTRSINTPVSSAADAPPLPRLPCMSLPQVMHDDESSAQSTPPLSPLGITFRDALTIDSLVVRADKCLAAAGDAALSLCSCSLLKDPEAIFGVCRGVQEELCHIRGELDATPEDSDAQDTDEFQRWFHSHWQILSSLERNLNIFFLFTDQICRNPPRIHRLAGHVDKMHAFLAKFSDLARRLAISHEKLRQLRVHTQLVAERHAALLQAEAERMRRGEFRAARQEGRVRRKMMRDEIRHSKNITRELRLTRRGRDGDGPDANRHSIKH</sequence>
<feature type="region of interest" description="Disordered" evidence="1">
    <location>
        <begin position="498"/>
        <end position="530"/>
    </location>
</feature>
<accession>J4GS67</accession>
<evidence type="ECO:0000313" key="2">
    <source>
        <dbReference type="EMBL" id="CCM03945.1"/>
    </source>
</evidence>
<dbReference type="RefSeq" id="XP_012183228.1">
    <property type="nucleotide sequence ID" value="XM_012327838.1"/>
</dbReference>